<reference evidence="1 2" key="1">
    <citation type="submission" date="2017-06" db="EMBL/GenBank/DDBJ databases">
        <title>Genome sequencing of cyanobaciteial culture collection at National Institute for Environmental Studies (NIES).</title>
        <authorList>
            <person name="Hirose Y."/>
            <person name="Shimura Y."/>
            <person name="Fujisawa T."/>
            <person name="Nakamura Y."/>
            <person name="Kawachi M."/>
        </authorList>
    </citation>
    <scope>NUCLEOTIDE SEQUENCE [LARGE SCALE GENOMIC DNA]</scope>
    <source>
        <strain evidence="1 2">NIES-267</strain>
    </source>
</reference>
<sequence length="350" mass="39668">MDRYDKIFHSRGILKQSLSSQEAVAAIAIITISADSSFEDVDVELLVDILWRFEIFEEYSDEDLLEMLDKLLNLGEENGAGALFNSAKEQLDDEFLEDAFAAGVSVVLDEEEMLIPQAHNHLLKSLQVALEIDNKEAEEIRKEVISVFQEAQLEDLLENEDETIVDIAFNIEEYNSPLDNFTVPIPVDPHQGGKVQSQEGAVSFSDDEGTFLRIDYYALPSKQMDEMEVIGQEEYLKSTLVNKYVPEEIVANLPKAQIEYDEYMPRILEGSYFVLLYMPEGSRISKTGNNGTATKLDAYRGLLAFINGDFLYIISSQRTFLDGKTVNFMKQEAVALKQMILDFVETIEFN</sequence>
<dbReference type="OrthoDB" id="458764at2"/>
<name>A0A1Z4LKW6_9CYAN</name>
<gene>
    <name evidence="1" type="ORF">NIES267_13330</name>
</gene>
<dbReference type="AlphaFoldDB" id="A0A1Z4LKW6"/>
<protein>
    <submittedName>
        <fullName evidence="1">Uncharacterized protein</fullName>
    </submittedName>
</protein>
<keyword evidence="2" id="KW-1185">Reference proteome</keyword>
<dbReference type="Proteomes" id="UP000218418">
    <property type="component" value="Chromosome"/>
</dbReference>
<accession>A0A1Z4LKW6</accession>
<evidence type="ECO:0000313" key="2">
    <source>
        <dbReference type="Proteomes" id="UP000218418"/>
    </source>
</evidence>
<organism evidence="1 2">
    <name type="scientific">Calothrix parasitica NIES-267</name>
    <dbReference type="NCBI Taxonomy" id="1973488"/>
    <lineage>
        <taxon>Bacteria</taxon>
        <taxon>Bacillati</taxon>
        <taxon>Cyanobacteriota</taxon>
        <taxon>Cyanophyceae</taxon>
        <taxon>Nostocales</taxon>
        <taxon>Calotrichaceae</taxon>
        <taxon>Calothrix</taxon>
    </lineage>
</organism>
<evidence type="ECO:0000313" key="1">
    <source>
        <dbReference type="EMBL" id="BAY81856.1"/>
    </source>
</evidence>
<dbReference type="EMBL" id="AP018227">
    <property type="protein sequence ID" value="BAY81856.1"/>
    <property type="molecule type" value="Genomic_DNA"/>
</dbReference>
<proteinExistence type="predicted"/>